<name>A0ABU6H8D7_9BACI</name>
<proteinExistence type="predicted"/>
<dbReference type="EMBL" id="JARRTL010000025">
    <property type="protein sequence ID" value="MEC0486895.1"/>
    <property type="molecule type" value="Genomic_DNA"/>
</dbReference>
<dbReference type="Proteomes" id="UP001341297">
    <property type="component" value="Unassembled WGS sequence"/>
</dbReference>
<organism evidence="1 2">
    <name type="scientific">Bacillus glycinifermentans</name>
    <dbReference type="NCBI Taxonomy" id="1664069"/>
    <lineage>
        <taxon>Bacteria</taxon>
        <taxon>Bacillati</taxon>
        <taxon>Bacillota</taxon>
        <taxon>Bacilli</taxon>
        <taxon>Bacillales</taxon>
        <taxon>Bacillaceae</taxon>
        <taxon>Bacillus</taxon>
    </lineage>
</organism>
<accession>A0ABU6H8D7</accession>
<reference evidence="1 2" key="1">
    <citation type="submission" date="2023-03" db="EMBL/GenBank/DDBJ databases">
        <title>Agriculturally important microbes genome sequencing.</title>
        <authorList>
            <person name="Dunlap C."/>
        </authorList>
    </citation>
    <scope>NUCLEOTIDE SEQUENCE [LARGE SCALE GENOMIC DNA]</scope>
    <source>
        <strain evidence="1 2">CBP-3203</strain>
    </source>
</reference>
<evidence type="ECO:0008006" key="3">
    <source>
        <dbReference type="Google" id="ProtNLM"/>
    </source>
</evidence>
<dbReference type="RefSeq" id="WP_269769341.1">
    <property type="nucleotide sequence ID" value="NZ_CP023481.1"/>
</dbReference>
<evidence type="ECO:0000313" key="1">
    <source>
        <dbReference type="EMBL" id="MEC0486895.1"/>
    </source>
</evidence>
<gene>
    <name evidence="1" type="ORF">P8828_19230</name>
</gene>
<evidence type="ECO:0000313" key="2">
    <source>
        <dbReference type="Proteomes" id="UP001341297"/>
    </source>
</evidence>
<protein>
    <recommendedName>
        <fullName evidence="3">Transposase</fullName>
    </recommendedName>
</protein>
<sequence>MENMKESRRKHNKWDFSPFADLVEPLFYLLRWAFKGIIKIIN</sequence>
<comment type="caution">
    <text evidence="1">The sequence shown here is derived from an EMBL/GenBank/DDBJ whole genome shotgun (WGS) entry which is preliminary data.</text>
</comment>
<keyword evidence="2" id="KW-1185">Reference proteome</keyword>